<reference evidence="1 2" key="1">
    <citation type="submission" date="2020-08" db="EMBL/GenBank/DDBJ databases">
        <title>Genomic Encyclopedia of Type Strains, Phase IV (KMG-IV): sequencing the most valuable type-strain genomes for metagenomic binning, comparative biology and taxonomic classification.</title>
        <authorList>
            <person name="Goeker M."/>
        </authorList>
    </citation>
    <scope>NUCLEOTIDE SEQUENCE [LARGE SCALE GENOMIC DNA]</scope>
    <source>
        <strain evidence="1 2">DSM 5895</strain>
    </source>
</reference>
<proteinExistence type="predicted"/>
<sequence>MPPVVNPAEVQTPANIRQSKPLFASVPATAATEKKAAAVSAPVGSIAALESALGF</sequence>
<accession>A0A839ZB08</accession>
<gene>
    <name evidence="1" type="ORF">FHS55_002514</name>
</gene>
<dbReference type="EMBL" id="JACICD010000004">
    <property type="protein sequence ID" value="MBB3771905.1"/>
    <property type="molecule type" value="Genomic_DNA"/>
</dbReference>
<dbReference type="AlphaFoldDB" id="A0A839ZB08"/>
<organism evidence="1 2">
    <name type="scientific">Ancylobacter tetraedralis</name>
    <dbReference type="NCBI Taxonomy" id="217068"/>
    <lineage>
        <taxon>Bacteria</taxon>
        <taxon>Pseudomonadati</taxon>
        <taxon>Pseudomonadota</taxon>
        <taxon>Alphaproteobacteria</taxon>
        <taxon>Hyphomicrobiales</taxon>
        <taxon>Xanthobacteraceae</taxon>
        <taxon>Ancylobacter</taxon>
    </lineage>
</organism>
<name>A0A839ZB08_9HYPH</name>
<keyword evidence="2" id="KW-1185">Reference proteome</keyword>
<dbReference type="Proteomes" id="UP000533469">
    <property type="component" value="Unassembled WGS sequence"/>
</dbReference>
<dbReference type="RefSeq" id="WP_183190064.1">
    <property type="nucleotide sequence ID" value="NZ_JACICD010000004.1"/>
</dbReference>
<comment type="caution">
    <text evidence="1">The sequence shown here is derived from an EMBL/GenBank/DDBJ whole genome shotgun (WGS) entry which is preliminary data.</text>
</comment>
<protein>
    <submittedName>
        <fullName evidence="1">Uncharacterized protein</fullName>
    </submittedName>
</protein>
<evidence type="ECO:0000313" key="2">
    <source>
        <dbReference type="Proteomes" id="UP000533469"/>
    </source>
</evidence>
<evidence type="ECO:0000313" key="1">
    <source>
        <dbReference type="EMBL" id="MBB3771905.1"/>
    </source>
</evidence>